<organism evidence="1 2">
    <name type="scientific">Stenotrophomonas maltophilia</name>
    <name type="common">Pseudomonas maltophilia</name>
    <name type="synonym">Xanthomonas maltophilia</name>
    <dbReference type="NCBI Taxonomy" id="40324"/>
    <lineage>
        <taxon>Bacteria</taxon>
        <taxon>Pseudomonadati</taxon>
        <taxon>Pseudomonadota</taxon>
        <taxon>Gammaproteobacteria</taxon>
        <taxon>Lysobacterales</taxon>
        <taxon>Lysobacteraceae</taxon>
        <taxon>Stenotrophomonas</taxon>
        <taxon>Stenotrophomonas maltophilia group</taxon>
    </lineage>
</organism>
<dbReference type="AlphaFoldDB" id="A0A1A6Y6D3"/>
<reference evidence="1 2" key="1">
    <citation type="submission" date="2016-05" db="EMBL/GenBank/DDBJ databases">
        <title>Draft Genome Sequences of Stenotrophomonas maltophilia Strains Sm32COP, Sm41DVV, Sm46PAILV, SmF3, SmF22, SmSOFb1 and SmCVFa1, Isolated from Different Manures, in France.</title>
        <authorList>
            <person name="Nazaret S."/>
            <person name="Bodilis J."/>
        </authorList>
    </citation>
    <scope>NUCLEOTIDE SEQUENCE [LARGE SCALE GENOMIC DNA]</scope>
    <source>
        <strain evidence="1 2">Sm46PAILV</strain>
    </source>
</reference>
<evidence type="ECO:0000313" key="2">
    <source>
        <dbReference type="Proteomes" id="UP000092256"/>
    </source>
</evidence>
<name>A0A1A6Y6D3_STEMA</name>
<comment type="caution">
    <text evidence="1">The sequence shown here is derived from an EMBL/GenBank/DDBJ whole genome shotgun (WGS) entry which is preliminary data.</text>
</comment>
<dbReference type="EMBL" id="LYVJ01000001">
    <property type="protein sequence ID" value="OBU70444.1"/>
    <property type="molecule type" value="Genomic_DNA"/>
</dbReference>
<evidence type="ECO:0000313" key="1">
    <source>
        <dbReference type="EMBL" id="OBU70444.1"/>
    </source>
</evidence>
<dbReference type="RefSeq" id="WP_065197442.1">
    <property type="nucleotide sequence ID" value="NZ_LYVJ01000001.1"/>
</dbReference>
<sequence>MARPSKYSQKLAEQICERLADGESLRTICSGNGMPKRSTVFRWLTENQAFRDQYAHAREAQADAYAEDTIDISDEECTMVRASKHGTADDDGEGNTEVVFDPTAVARNRLRVDARKWYAGKLAPKKYGNNQTVEHRGRVTLESLVAGIGDDAEQE</sequence>
<protein>
    <submittedName>
        <fullName evidence="1">Terminase small subunit protein</fullName>
    </submittedName>
</protein>
<dbReference type="Pfam" id="PF20901">
    <property type="entry name" value="Sf6_terminase"/>
    <property type="match status" value="1"/>
</dbReference>
<dbReference type="Proteomes" id="UP000092256">
    <property type="component" value="Unassembled WGS sequence"/>
</dbReference>
<dbReference type="InterPro" id="IPR048683">
    <property type="entry name" value="Sf6_terminase"/>
</dbReference>
<proteinExistence type="predicted"/>
<dbReference type="Gene3D" id="1.10.10.60">
    <property type="entry name" value="Homeodomain-like"/>
    <property type="match status" value="1"/>
</dbReference>
<gene>
    <name evidence="1" type="ORF">A9K58_00390</name>
</gene>
<accession>A0A1A6Y6D3</accession>